<gene>
    <name evidence="3" type="ORF">GCM10022262_36250</name>
</gene>
<evidence type="ECO:0000313" key="4">
    <source>
        <dbReference type="Proteomes" id="UP001499841"/>
    </source>
</evidence>
<dbReference type="EMBL" id="BAABBA010000024">
    <property type="protein sequence ID" value="GAA3509566.1"/>
    <property type="molecule type" value="Genomic_DNA"/>
</dbReference>
<evidence type="ECO:0000256" key="1">
    <source>
        <dbReference type="SAM" id="MobiDB-lite"/>
    </source>
</evidence>
<keyword evidence="4" id="KW-1185">Reference proteome</keyword>
<proteinExistence type="predicted"/>
<dbReference type="RefSeq" id="WP_345044358.1">
    <property type="nucleotide sequence ID" value="NZ_BAABBA010000024.1"/>
</dbReference>
<accession>A0ABP6ULM3</accession>
<keyword evidence="2" id="KW-1133">Transmembrane helix</keyword>
<reference evidence="4" key="1">
    <citation type="journal article" date="2019" name="Int. J. Syst. Evol. Microbiol.">
        <title>The Global Catalogue of Microorganisms (GCM) 10K type strain sequencing project: providing services to taxonomists for standard genome sequencing and annotation.</title>
        <authorList>
            <consortium name="The Broad Institute Genomics Platform"/>
            <consortium name="The Broad Institute Genome Sequencing Center for Infectious Disease"/>
            <person name="Wu L."/>
            <person name="Ma J."/>
        </authorList>
    </citation>
    <scope>NUCLEOTIDE SEQUENCE [LARGE SCALE GENOMIC DNA]</scope>
    <source>
        <strain evidence="4">JCM 17459</strain>
    </source>
</reference>
<name>A0ABP6ULM3_9MICO</name>
<keyword evidence="2" id="KW-0812">Transmembrane</keyword>
<feature type="compositionally biased region" description="Low complexity" evidence="1">
    <location>
        <begin position="1"/>
        <end position="17"/>
    </location>
</feature>
<feature type="transmembrane region" description="Helical" evidence="2">
    <location>
        <begin position="24"/>
        <end position="45"/>
    </location>
</feature>
<feature type="region of interest" description="Disordered" evidence="1">
    <location>
        <begin position="1"/>
        <end position="20"/>
    </location>
</feature>
<comment type="caution">
    <text evidence="3">The sequence shown here is derived from an EMBL/GenBank/DDBJ whole genome shotgun (WGS) entry which is preliminary data.</text>
</comment>
<sequence>MADSATTSSATTRSATSKTRPERAALGAMYVGLALTVVAAITPYIDRATGNLLATHLRAGYPSYTQDRVDSAVTTWLVYLSVLGALGLITWLVTIWAVRTDRRWARPVTTLVLALGLGVGLFNLLVTDTSGDTGLPLLLGSVGMLPSLAGLLAVTLLWRGGLRRAPRRGPAERALPSSSAS</sequence>
<dbReference type="Proteomes" id="UP001499841">
    <property type="component" value="Unassembled WGS sequence"/>
</dbReference>
<keyword evidence="2" id="KW-0472">Membrane</keyword>
<evidence type="ECO:0000313" key="3">
    <source>
        <dbReference type="EMBL" id="GAA3509566.1"/>
    </source>
</evidence>
<organism evidence="3 4">
    <name type="scientific">Georgenia daeguensis</name>
    <dbReference type="NCBI Taxonomy" id="908355"/>
    <lineage>
        <taxon>Bacteria</taxon>
        <taxon>Bacillati</taxon>
        <taxon>Actinomycetota</taxon>
        <taxon>Actinomycetes</taxon>
        <taxon>Micrococcales</taxon>
        <taxon>Bogoriellaceae</taxon>
        <taxon>Georgenia</taxon>
    </lineage>
</organism>
<feature type="transmembrane region" description="Helical" evidence="2">
    <location>
        <begin position="108"/>
        <end position="126"/>
    </location>
</feature>
<feature type="transmembrane region" description="Helical" evidence="2">
    <location>
        <begin position="138"/>
        <end position="158"/>
    </location>
</feature>
<evidence type="ECO:0000256" key="2">
    <source>
        <dbReference type="SAM" id="Phobius"/>
    </source>
</evidence>
<feature type="transmembrane region" description="Helical" evidence="2">
    <location>
        <begin position="76"/>
        <end position="96"/>
    </location>
</feature>
<protein>
    <submittedName>
        <fullName evidence="3">Uncharacterized protein</fullName>
    </submittedName>
</protein>